<dbReference type="Proteomes" id="UP000007798">
    <property type="component" value="Unassembled WGS sequence"/>
</dbReference>
<dbReference type="eggNOG" id="KOG1192">
    <property type="taxonomic scope" value="Eukaryota"/>
</dbReference>
<dbReference type="HOGENOM" id="CLU_553505_0_0_1"/>
<gene>
    <name evidence="1" type="primary">Dwil\GK22422</name>
    <name evidence="1" type="ORF">Dwil_GK22422</name>
</gene>
<sequence>MNSTNKRVHRVMVVLTDATRKGMTTSSCSGEDNPHETEMKILDSRSLLLRIQNTKANAHRTELGADGESPRYYRHMEFDSIGYEYEPQVRGELSELIEQTFRQQTHGCLLRMTPLRTHNLNLLTRLLVAEVDKAMLVLHCRLRAINVDYYDVRKFDMVNMLSEASPNKRHLHFKHCGRCLQSTRELFQWLVTEYNVLRTRGSGDDFIDLQYIFRDGQQKLHKLHLTIFQIFGCDERMDISGFFNGLPMGRNNHASLLTDCIKESFDFKKPMRTVILFELPLTVGKEAPKWMRKILRLADTAYTSIATSYKNVGDCSITPFRVSSKGNLSASGSFSLSPSSSRSLGSISNSLRRRAAKMSTDDYNSLVYWYGRIDSKFKELQLSMEDHFKSLYNQKSLQIFSNLKCMSNDVSQEDDYDDESGGDATEHLPNQSHIITASRYQELLKQFRHLENEAAKSCFASTLMVYMSTKNYELNEAMKALKQREIEKLRQTLIKYIKNDPTICA</sequence>
<dbReference type="PhylomeDB" id="B4NG36"/>
<proteinExistence type="predicted"/>
<dbReference type="InParanoid" id="B4NG36"/>
<dbReference type="OrthoDB" id="8040827at2759"/>
<dbReference type="STRING" id="7260.B4NG36"/>
<accession>B4NG36</accession>
<organism evidence="1 2">
    <name type="scientific">Drosophila willistoni</name>
    <name type="common">Fruit fly</name>
    <dbReference type="NCBI Taxonomy" id="7260"/>
    <lineage>
        <taxon>Eukaryota</taxon>
        <taxon>Metazoa</taxon>
        <taxon>Ecdysozoa</taxon>
        <taxon>Arthropoda</taxon>
        <taxon>Hexapoda</taxon>
        <taxon>Insecta</taxon>
        <taxon>Pterygota</taxon>
        <taxon>Neoptera</taxon>
        <taxon>Endopterygota</taxon>
        <taxon>Diptera</taxon>
        <taxon>Brachycera</taxon>
        <taxon>Muscomorpha</taxon>
        <taxon>Ephydroidea</taxon>
        <taxon>Drosophilidae</taxon>
        <taxon>Drosophila</taxon>
        <taxon>Sophophora</taxon>
    </lineage>
</organism>
<protein>
    <submittedName>
        <fullName evidence="1">Uncharacterized protein</fullName>
    </submittedName>
</protein>
<name>B4NG36_DROWI</name>
<reference evidence="1 2" key="1">
    <citation type="journal article" date="2007" name="Nature">
        <title>Evolution of genes and genomes on the Drosophila phylogeny.</title>
        <authorList>
            <consortium name="Drosophila 12 Genomes Consortium"/>
            <person name="Clark A.G."/>
            <person name="Eisen M.B."/>
            <person name="Smith D.R."/>
            <person name="Bergman C.M."/>
            <person name="Oliver B."/>
            <person name="Markow T.A."/>
            <person name="Kaufman T.C."/>
            <person name="Kellis M."/>
            <person name="Gelbart W."/>
            <person name="Iyer V.N."/>
            <person name="Pollard D.A."/>
            <person name="Sackton T.B."/>
            <person name="Larracuente A.M."/>
            <person name="Singh N.D."/>
            <person name="Abad J.P."/>
            <person name="Abt D.N."/>
            <person name="Adryan B."/>
            <person name="Aguade M."/>
            <person name="Akashi H."/>
            <person name="Anderson W.W."/>
            <person name="Aquadro C.F."/>
            <person name="Ardell D.H."/>
            <person name="Arguello R."/>
            <person name="Artieri C.G."/>
            <person name="Barbash D.A."/>
            <person name="Barker D."/>
            <person name="Barsanti P."/>
            <person name="Batterham P."/>
            <person name="Batzoglou S."/>
            <person name="Begun D."/>
            <person name="Bhutkar A."/>
            <person name="Blanco E."/>
            <person name="Bosak S.A."/>
            <person name="Bradley R.K."/>
            <person name="Brand A.D."/>
            <person name="Brent M.R."/>
            <person name="Brooks A.N."/>
            <person name="Brown R.H."/>
            <person name="Butlin R.K."/>
            <person name="Caggese C."/>
            <person name="Calvi B.R."/>
            <person name="Bernardo de Carvalho A."/>
            <person name="Caspi A."/>
            <person name="Castrezana S."/>
            <person name="Celniker S.E."/>
            <person name="Chang J.L."/>
            <person name="Chapple C."/>
            <person name="Chatterji S."/>
            <person name="Chinwalla A."/>
            <person name="Civetta A."/>
            <person name="Clifton S.W."/>
            <person name="Comeron J.M."/>
            <person name="Costello J.C."/>
            <person name="Coyne J.A."/>
            <person name="Daub J."/>
            <person name="David R.G."/>
            <person name="Delcher A.L."/>
            <person name="Delehaunty K."/>
            <person name="Do C.B."/>
            <person name="Ebling H."/>
            <person name="Edwards K."/>
            <person name="Eickbush T."/>
            <person name="Evans J.D."/>
            <person name="Filipski A."/>
            <person name="Findeiss S."/>
            <person name="Freyhult E."/>
            <person name="Fulton L."/>
            <person name="Fulton R."/>
            <person name="Garcia A.C."/>
            <person name="Gardiner A."/>
            <person name="Garfield D.A."/>
            <person name="Garvin B.E."/>
            <person name="Gibson G."/>
            <person name="Gilbert D."/>
            <person name="Gnerre S."/>
            <person name="Godfrey J."/>
            <person name="Good R."/>
            <person name="Gotea V."/>
            <person name="Gravely B."/>
            <person name="Greenberg A.J."/>
            <person name="Griffiths-Jones S."/>
            <person name="Gross S."/>
            <person name="Guigo R."/>
            <person name="Gustafson E.A."/>
            <person name="Haerty W."/>
            <person name="Hahn M.W."/>
            <person name="Halligan D.L."/>
            <person name="Halpern A.L."/>
            <person name="Halter G.M."/>
            <person name="Han M.V."/>
            <person name="Heger A."/>
            <person name="Hillier L."/>
            <person name="Hinrichs A.S."/>
            <person name="Holmes I."/>
            <person name="Hoskins R.A."/>
            <person name="Hubisz M.J."/>
            <person name="Hultmark D."/>
            <person name="Huntley M.A."/>
            <person name="Jaffe D.B."/>
            <person name="Jagadeeshan S."/>
            <person name="Jeck W.R."/>
            <person name="Johnson J."/>
            <person name="Jones C.D."/>
            <person name="Jordan W.C."/>
            <person name="Karpen G.H."/>
            <person name="Kataoka E."/>
            <person name="Keightley P.D."/>
            <person name="Kheradpour P."/>
            <person name="Kirkness E.F."/>
            <person name="Koerich L.B."/>
            <person name="Kristiansen K."/>
            <person name="Kudrna D."/>
            <person name="Kulathinal R.J."/>
            <person name="Kumar S."/>
            <person name="Kwok R."/>
            <person name="Lander E."/>
            <person name="Langley C.H."/>
            <person name="Lapoint R."/>
            <person name="Lazzaro B.P."/>
            <person name="Lee S.J."/>
            <person name="Levesque L."/>
            <person name="Li R."/>
            <person name="Lin C.F."/>
            <person name="Lin M.F."/>
            <person name="Lindblad-Toh K."/>
            <person name="Llopart A."/>
            <person name="Long M."/>
            <person name="Low L."/>
            <person name="Lozovsky E."/>
            <person name="Lu J."/>
            <person name="Luo M."/>
            <person name="Machado C.A."/>
            <person name="Makalowski W."/>
            <person name="Marzo M."/>
            <person name="Matsuda M."/>
            <person name="Matzkin L."/>
            <person name="McAllister B."/>
            <person name="McBride C.S."/>
            <person name="McKernan B."/>
            <person name="McKernan K."/>
            <person name="Mendez-Lago M."/>
            <person name="Minx P."/>
            <person name="Mollenhauer M.U."/>
            <person name="Montooth K."/>
            <person name="Mount S.M."/>
            <person name="Mu X."/>
            <person name="Myers E."/>
            <person name="Negre B."/>
            <person name="Newfeld S."/>
            <person name="Nielsen R."/>
            <person name="Noor M.A."/>
            <person name="O'Grady P."/>
            <person name="Pachter L."/>
            <person name="Papaceit M."/>
            <person name="Parisi M.J."/>
            <person name="Parisi M."/>
            <person name="Parts L."/>
            <person name="Pedersen J.S."/>
            <person name="Pesole G."/>
            <person name="Phillippy A.M."/>
            <person name="Ponting C.P."/>
            <person name="Pop M."/>
            <person name="Porcelli D."/>
            <person name="Powell J.R."/>
            <person name="Prohaska S."/>
            <person name="Pruitt K."/>
            <person name="Puig M."/>
            <person name="Quesneville H."/>
            <person name="Ram K.R."/>
            <person name="Rand D."/>
            <person name="Rasmussen M.D."/>
            <person name="Reed L.K."/>
            <person name="Reenan R."/>
            <person name="Reily A."/>
            <person name="Remington K.A."/>
            <person name="Rieger T.T."/>
            <person name="Ritchie M.G."/>
            <person name="Robin C."/>
            <person name="Rogers Y.H."/>
            <person name="Rohde C."/>
            <person name="Rozas J."/>
            <person name="Rubenfield M.J."/>
            <person name="Ruiz A."/>
            <person name="Russo S."/>
            <person name="Salzberg S.L."/>
            <person name="Sanchez-Gracia A."/>
            <person name="Saranga D.J."/>
            <person name="Sato H."/>
            <person name="Schaeffer S.W."/>
            <person name="Schatz M.C."/>
            <person name="Schlenke T."/>
            <person name="Schwartz R."/>
            <person name="Segarra C."/>
            <person name="Singh R.S."/>
            <person name="Sirot L."/>
            <person name="Sirota M."/>
            <person name="Sisneros N.B."/>
            <person name="Smith C.D."/>
            <person name="Smith T.F."/>
            <person name="Spieth J."/>
            <person name="Stage D.E."/>
            <person name="Stark A."/>
            <person name="Stephan W."/>
            <person name="Strausberg R.L."/>
            <person name="Strempel S."/>
            <person name="Sturgill D."/>
            <person name="Sutton G."/>
            <person name="Sutton G.G."/>
            <person name="Tao W."/>
            <person name="Teichmann S."/>
            <person name="Tobari Y.N."/>
            <person name="Tomimura Y."/>
            <person name="Tsolas J.M."/>
            <person name="Valente V.L."/>
            <person name="Venter E."/>
            <person name="Venter J.C."/>
            <person name="Vicario S."/>
            <person name="Vieira F.G."/>
            <person name="Vilella A.J."/>
            <person name="Villasante A."/>
            <person name="Walenz B."/>
            <person name="Wang J."/>
            <person name="Wasserman M."/>
            <person name="Watts T."/>
            <person name="Wilson D."/>
            <person name="Wilson R.K."/>
            <person name="Wing R.A."/>
            <person name="Wolfner M.F."/>
            <person name="Wong A."/>
            <person name="Wong G.K."/>
            <person name="Wu C.I."/>
            <person name="Wu G."/>
            <person name="Yamamoto D."/>
            <person name="Yang H.P."/>
            <person name="Yang S.P."/>
            <person name="Yorke J.A."/>
            <person name="Yoshida K."/>
            <person name="Zdobnov E."/>
            <person name="Zhang P."/>
            <person name="Zhang Y."/>
            <person name="Zimin A.V."/>
            <person name="Baldwin J."/>
            <person name="Abdouelleil A."/>
            <person name="Abdulkadir J."/>
            <person name="Abebe A."/>
            <person name="Abera B."/>
            <person name="Abreu J."/>
            <person name="Acer S.C."/>
            <person name="Aftuck L."/>
            <person name="Alexander A."/>
            <person name="An P."/>
            <person name="Anderson E."/>
            <person name="Anderson S."/>
            <person name="Arachi H."/>
            <person name="Azer M."/>
            <person name="Bachantsang P."/>
            <person name="Barry A."/>
            <person name="Bayul T."/>
            <person name="Berlin A."/>
            <person name="Bessette D."/>
            <person name="Bloom T."/>
            <person name="Blye J."/>
            <person name="Boguslavskiy L."/>
            <person name="Bonnet C."/>
            <person name="Boukhgalter B."/>
            <person name="Bourzgui I."/>
            <person name="Brown A."/>
            <person name="Cahill P."/>
            <person name="Channer S."/>
            <person name="Cheshatsang Y."/>
            <person name="Chuda L."/>
            <person name="Citroen M."/>
            <person name="Collymore A."/>
            <person name="Cooke P."/>
            <person name="Costello M."/>
            <person name="D'Aco K."/>
            <person name="Daza R."/>
            <person name="De Haan G."/>
            <person name="DeGray S."/>
            <person name="DeMaso C."/>
            <person name="Dhargay N."/>
            <person name="Dooley K."/>
            <person name="Dooley E."/>
            <person name="Doricent M."/>
            <person name="Dorje P."/>
            <person name="Dorjee K."/>
            <person name="Dupes A."/>
            <person name="Elong R."/>
            <person name="Falk J."/>
            <person name="Farina A."/>
            <person name="Faro S."/>
            <person name="Ferguson D."/>
            <person name="Fisher S."/>
            <person name="Foley C.D."/>
            <person name="Franke A."/>
            <person name="Friedrich D."/>
            <person name="Gadbois L."/>
            <person name="Gearin G."/>
            <person name="Gearin C.R."/>
            <person name="Giannoukos G."/>
            <person name="Goode T."/>
            <person name="Graham J."/>
            <person name="Grandbois E."/>
            <person name="Grewal S."/>
            <person name="Gyaltsen K."/>
            <person name="Hafez N."/>
            <person name="Hagos B."/>
            <person name="Hall J."/>
            <person name="Henson C."/>
            <person name="Hollinger A."/>
            <person name="Honan T."/>
            <person name="Huard M.D."/>
            <person name="Hughes L."/>
            <person name="Hurhula B."/>
            <person name="Husby M.E."/>
            <person name="Kamat A."/>
            <person name="Kanga B."/>
            <person name="Kashin S."/>
            <person name="Khazanovich D."/>
            <person name="Kisner P."/>
            <person name="Lance K."/>
            <person name="Lara M."/>
            <person name="Lee W."/>
            <person name="Lennon N."/>
            <person name="Letendre F."/>
            <person name="LeVine R."/>
            <person name="Lipovsky A."/>
            <person name="Liu X."/>
            <person name="Liu J."/>
            <person name="Liu S."/>
            <person name="Lokyitsang T."/>
            <person name="Lokyitsang Y."/>
            <person name="Lubonja R."/>
            <person name="Lui A."/>
            <person name="MacDonald P."/>
            <person name="Magnisalis V."/>
            <person name="Maru K."/>
            <person name="Matthews C."/>
            <person name="McCusker W."/>
            <person name="McDonough S."/>
            <person name="Mehta T."/>
            <person name="Meldrim J."/>
            <person name="Meneus L."/>
            <person name="Mihai O."/>
            <person name="Mihalev A."/>
            <person name="Mihova T."/>
            <person name="Mittelman R."/>
            <person name="Mlenga V."/>
            <person name="Montmayeur A."/>
            <person name="Mulrain L."/>
            <person name="Navidi A."/>
            <person name="Naylor J."/>
            <person name="Negash T."/>
            <person name="Nguyen T."/>
            <person name="Nguyen N."/>
            <person name="Nicol R."/>
            <person name="Norbu C."/>
            <person name="Norbu N."/>
            <person name="Novod N."/>
            <person name="O'Neill B."/>
            <person name="Osman S."/>
            <person name="Markiewicz E."/>
            <person name="Oyono O.L."/>
            <person name="Patti C."/>
            <person name="Phunkhang P."/>
            <person name="Pierre F."/>
            <person name="Priest M."/>
            <person name="Raghuraman S."/>
            <person name="Rege F."/>
            <person name="Reyes R."/>
            <person name="Rise C."/>
            <person name="Rogov P."/>
            <person name="Ross K."/>
            <person name="Ryan E."/>
            <person name="Settipalli S."/>
            <person name="Shea T."/>
            <person name="Sherpa N."/>
            <person name="Shi L."/>
            <person name="Shih D."/>
            <person name="Sparrow T."/>
            <person name="Spaulding J."/>
            <person name="Stalker J."/>
            <person name="Stange-Thomann N."/>
            <person name="Stavropoulos S."/>
            <person name="Stone C."/>
            <person name="Strader C."/>
            <person name="Tesfaye S."/>
            <person name="Thomson T."/>
            <person name="Thoulutsang Y."/>
            <person name="Thoulutsang D."/>
            <person name="Topham K."/>
            <person name="Topping I."/>
            <person name="Tsamla T."/>
            <person name="Vassiliev H."/>
            <person name="Vo A."/>
            <person name="Wangchuk T."/>
            <person name="Wangdi T."/>
            <person name="Weiand M."/>
            <person name="Wilkinson J."/>
            <person name="Wilson A."/>
            <person name="Yadav S."/>
            <person name="Young G."/>
            <person name="Yu Q."/>
            <person name="Zembek L."/>
            <person name="Zhong D."/>
            <person name="Zimmer A."/>
            <person name="Zwirko Z."/>
            <person name="Jaffe D.B."/>
            <person name="Alvarez P."/>
            <person name="Brockman W."/>
            <person name="Butler J."/>
            <person name="Chin C."/>
            <person name="Gnerre S."/>
            <person name="Grabherr M."/>
            <person name="Kleber M."/>
            <person name="Mauceli E."/>
            <person name="MacCallum I."/>
        </authorList>
    </citation>
    <scope>NUCLEOTIDE SEQUENCE [LARGE SCALE GENOMIC DNA]</scope>
    <source>
        <strain evidence="2">Tucson 14030-0811.24</strain>
    </source>
</reference>
<dbReference type="EMBL" id="CH964251">
    <property type="protein sequence ID" value="EDW83253.1"/>
    <property type="molecule type" value="Genomic_DNA"/>
</dbReference>
<dbReference type="OMA" id="LLTDCIK"/>
<keyword evidence="2" id="KW-1185">Reference proteome</keyword>
<evidence type="ECO:0000313" key="2">
    <source>
        <dbReference type="Proteomes" id="UP000007798"/>
    </source>
</evidence>
<dbReference type="FunCoup" id="B4NG36">
    <property type="interactions" value="2"/>
</dbReference>
<evidence type="ECO:0000313" key="1">
    <source>
        <dbReference type="EMBL" id="EDW83253.1"/>
    </source>
</evidence>
<dbReference type="AlphaFoldDB" id="B4NG36"/>